<proteinExistence type="predicted"/>
<dbReference type="PANTHER" id="PTHR43179:SF7">
    <property type="entry name" value="RHAMNOSYLTRANSFERASE WBBL"/>
    <property type="match status" value="1"/>
</dbReference>
<feature type="domain" description="Glycosyltransferase 2-like" evidence="1">
    <location>
        <begin position="486"/>
        <end position="665"/>
    </location>
</feature>
<dbReference type="OrthoDB" id="9800276at2"/>
<keyword evidence="2" id="KW-0808">Transferase</keyword>
<reference evidence="2 3" key="1">
    <citation type="submission" date="2018-01" db="EMBL/GenBank/DDBJ databases">
        <title>Genome sequence of the PGP bacterium Paenibacillus illinoisensis E3.</title>
        <authorList>
            <person name="Rolli E."/>
            <person name="Marasco R."/>
            <person name="Bessem C."/>
            <person name="Michoud G."/>
            <person name="Gaiarsa S."/>
            <person name="Borin S."/>
            <person name="Daffonchio D."/>
        </authorList>
    </citation>
    <scope>NUCLEOTIDE SEQUENCE [LARGE SCALE GENOMIC DNA]</scope>
    <source>
        <strain evidence="2 3">E3</strain>
    </source>
</reference>
<accession>A0A2W0CN61</accession>
<dbReference type="CDD" id="cd04184">
    <property type="entry name" value="GT2_RfbC_Mx_like"/>
    <property type="match status" value="1"/>
</dbReference>
<comment type="caution">
    <text evidence="2">The sequence shown here is derived from an EMBL/GenBank/DDBJ whole genome shotgun (WGS) entry which is preliminary data.</text>
</comment>
<sequence>MSIRSKWKNRIEPALAGLLGIKTKARLKPISHLEMKNEKWISTGNDPSFLVTGRYFSGWNKIKWESESKSVIPLKMYWDQGNGFSESESLTFSSIPKGFVKREVTVYIPPGTQNLRIDPGEDEAEFMFTNVRLKKTTRIKMVFGFAWEIIHRKGLTNQVTLQLLKKGVQTLRTSGLKATWSKFKAYTGHQAIGSTGSYESWVANQALTSIDIKRIKDEIVRMTYKPLISIIVPVYNVEEKWLRLCIDSVINQLYPNWELCVADDASDKPHIKKVLNEYVQKDSRIKIVFRDENGHISESSNSALDVATGEYIGLLDHDDELTINALYENVKLLNQHPQADIVYSDEDKISEEGVRHSPYFKPDWSPDLLLSQMYTCHFSIYRKSLVDQVGGFRKGYEGSQDYDLVLRVSELTEKIYHIPKILYHWRSIPESTASGASVKNYTHYAGIRALEDTIIRRNMDATIVELKNYPNMYRVRYTTQNKPLVSIVIPTRDMSDILDTCLTSIFTKTTYQNFEIIIVDNGSSEEKTFEVFDKWKKLEPGKVTILSLNIPFNYSKLNNAAVEVANGDLVLLLNNDIEVIDTNWLEEMVGYAIQRDIGAVGVKLLYPDNTIQHSGVIMGLGGVAGHAFRCASANDPGYFGALLVNRNSSVVTAACLMVRKEVYHEVSGLEEELSVAFNDVDFCLKLLEKGYYNVVLNNIGLYHHESKSRGVEDTPEKLKRFQSEIDYMHKHWKKYIDLDPYYNPNLSLKSDDSYRVKI</sequence>
<dbReference type="SUPFAM" id="SSF53448">
    <property type="entry name" value="Nucleotide-diphospho-sugar transferases"/>
    <property type="match status" value="2"/>
</dbReference>
<dbReference type="InterPro" id="IPR001173">
    <property type="entry name" value="Glyco_trans_2-like"/>
</dbReference>
<evidence type="ECO:0000313" key="3">
    <source>
        <dbReference type="Proteomes" id="UP000247459"/>
    </source>
</evidence>
<dbReference type="Proteomes" id="UP000247459">
    <property type="component" value="Unassembled WGS sequence"/>
</dbReference>
<dbReference type="Gene3D" id="3.90.550.10">
    <property type="entry name" value="Spore Coat Polysaccharide Biosynthesis Protein SpsA, Chain A"/>
    <property type="match status" value="2"/>
</dbReference>
<feature type="domain" description="Glycosyltransferase 2-like" evidence="1">
    <location>
        <begin position="229"/>
        <end position="389"/>
    </location>
</feature>
<dbReference type="GO" id="GO:0047238">
    <property type="term" value="F:glucuronosyl-N-acetylgalactosaminyl-proteoglycan 4-beta-N-acetylgalactosaminyltransferase activity"/>
    <property type="evidence" value="ECO:0007669"/>
    <property type="project" value="UniProtKB-EC"/>
</dbReference>
<organism evidence="2 3">
    <name type="scientific">Paenibacillus illinoisensis</name>
    <dbReference type="NCBI Taxonomy" id="59845"/>
    <lineage>
        <taxon>Bacteria</taxon>
        <taxon>Bacillati</taxon>
        <taxon>Bacillota</taxon>
        <taxon>Bacilli</taxon>
        <taxon>Bacillales</taxon>
        <taxon>Paenibacillaceae</taxon>
        <taxon>Paenibacillus</taxon>
    </lineage>
</organism>
<name>A0A2W0CN61_9BACL</name>
<protein>
    <submittedName>
        <fullName evidence="2">Glycosyl transferase family 2</fullName>
        <ecNumber evidence="2">2.4.1.175</ecNumber>
    </submittedName>
</protein>
<dbReference type="AlphaFoldDB" id="A0A2W0CN61"/>
<keyword evidence="2" id="KW-0328">Glycosyltransferase</keyword>
<dbReference type="PANTHER" id="PTHR43179">
    <property type="entry name" value="RHAMNOSYLTRANSFERASE WBBL"/>
    <property type="match status" value="1"/>
</dbReference>
<dbReference type="InterPro" id="IPR029044">
    <property type="entry name" value="Nucleotide-diphossugar_trans"/>
</dbReference>
<dbReference type="RefSeq" id="WP_110758721.1">
    <property type="nucleotide sequence ID" value="NZ_PRLG01000018.1"/>
</dbReference>
<evidence type="ECO:0000313" key="2">
    <source>
        <dbReference type="EMBL" id="PYY29625.1"/>
    </source>
</evidence>
<dbReference type="EMBL" id="PRLG01000018">
    <property type="protein sequence ID" value="PYY29625.1"/>
    <property type="molecule type" value="Genomic_DNA"/>
</dbReference>
<dbReference type="Pfam" id="PF00535">
    <property type="entry name" value="Glycos_transf_2"/>
    <property type="match status" value="2"/>
</dbReference>
<gene>
    <name evidence="2" type="ORF">PIL02S_02600</name>
</gene>
<evidence type="ECO:0000259" key="1">
    <source>
        <dbReference type="Pfam" id="PF00535"/>
    </source>
</evidence>
<dbReference type="CDD" id="cd04186">
    <property type="entry name" value="GT_2_like_c"/>
    <property type="match status" value="1"/>
</dbReference>
<dbReference type="EC" id="2.4.1.175" evidence="2"/>